<reference evidence="7 8" key="1">
    <citation type="journal article" date="2023" name="Microbiol. Spectr.">
        <title>Synergy between Genome Mining, Metabolomics, and Bioinformatics Uncovers Antibacterial Chlorinated Carbazole Alkaloids and Their Biosynthetic Gene Cluster from Streptomyces tubbatahanensis sp. nov., a Novel Actinomycete Isolated from Sulu Sea, Philippines.</title>
        <authorList>
            <person name="Tenebro C.P."/>
            <person name="Trono D.J.V.L."/>
            <person name="Balida L.A.P."/>
            <person name="Bayog L.K.A."/>
            <person name="Bruna J.R."/>
            <person name="Sabido E.M."/>
            <person name="Caspe D.P.C."/>
            <person name="de Los Santos E.L.C."/>
            <person name="Saludes J.P."/>
            <person name="Dalisay D.S."/>
        </authorList>
    </citation>
    <scope>NUCLEOTIDE SEQUENCE [LARGE SCALE GENOMIC DNA]</scope>
    <source>
        <strain evidence="7 8">DSD3025</strain>
    </source>
</reference>
<feature type="domain" description="HTH tetR-type" evidence="6">
    <location>
        <begin position="20"/>
        <end position="80"/>
    </location>
</feature>
<proteinExistence type="predicted"/>
<keyword evidence="1" id="KW-0805">Transcription regulation</keyword>
<name>A0ABY3XL27_9ACTN</name>
<keyword evidence="8" id="KW-1185">Reference proteome</keyword>
<evidence type="ECO:0000256" key="4">
    <source>
        <dbReference type="PROSITE-ProRule" id="PRU00335"/>
    </source>
</evidence>
<feature type="DNA-binding region" description="H-T-H motif" evidence="4">
    <location>
        <begin position="43"/>
        <end position="62"/>
    </location>
</feature>
<evidence type="ECO:0000259" key="6">
    <source>
        <dbReference type="PROSITE" id="PS50977"/>
    </source>
</evidence>
<evidence type="ECO:0000313" key="8">
    <source>
        <dbReference type="Proteomes" id="UP001202244"/>
    </source>
</evidence>
<accession>A0ABY3XL27</accession>
<dbReference type="PROSITE" id="PS50977">
    <property type="entry name" value="HTH_TETR_2"/>
    <property type="match status" value="1"/>
</dbReference>
<dbReference type="InterPro" id="IPR009057">
    <property type="entry name" value="Homeodomain-like_sf"/>
</dbReference>
<evidence type="ECO:0000313" key="7">
    <source>
        <dbReference type="EMBL" id="UNS95108.1"/>
    </source>
</evidence>
<keyword evidence="3" id="KW-0804">Transcription</keyword>
<dbReference type="PRINTS" id="PR00455">
    <property type="entry name" value="HTHTETR"/>
</dbReference>
<dbReference type="Pfam" id="PF00440">
    <property type="entry name" value="TetR_N"/>
    <property type="match status" value="1"/>
</dbReference>
<keyword evidence="2 4" id="KW-0238">DNA-binding</keyword>
<evidence type="ECO:0000256" key="2">
    <source>
        <dbReference type="ARBA" id="ARBA00023125"/>
    </source>
</evidence>
<dbReference type="RefSeq" id="WP_242748485.1">
    <property type="nucleotide sequence ID" value="NZ_CP093846.1"/>
</dbReference>
<dbReference type="PANTHER" id="PTHR30055:SF234">
    <property type="entry name" value="HTH-TYPE TRANSCRIPTIONAL REGULATOR BETI"/>
    <property type="match status" value="1"/>
</dbReference>
<dbReference type="InterPro" id="IPR001647">
    <property type="entry name" value="HTH_TetR"/>
</dbReference>
<dbReference type="EMBL" id="CP093846">
    <property type="protein sequence ID" value="UNS95108.1"/>
    <property type="molecule type" value="Genomic_DNA"/>
</dbReference>
<dbReference type="Proteomes" id="UP001202244">
    <property type="component" value="Chromosome"/>
</dbReference>
<gene>
    <name evidence="7" type="ORF">MMF93_00495</name>
</gene>
<sequence>MTSERRGLAPRKQPRQVRAELTRQRILDAAARVFAEYGYAAGTTNRIAERAGVSIGSLYQYYPNKDAILVELLTRHLDAGMAATPPDQDDQLSAPLEGIMRFHVRRAIDNHRDDPQLLRVMMEQGPRTPAILERVAHSELERIAYARELLSSHPEVRVTDTDTAARLLVSTIEMVVHKMMATFDQTDTTRLENELVAMLTHYLTSGPAPAPEHPDAATAPVSAPAPTPAPDSDTRV</sequence>
<evidence type="ECO:0000256" key="5">
    <source>
        <dbReference type="SAM" id="MobiDB-lite"/>
    </source>
</evidence>
<dbReference type="Gene3D" id="1.10.357.10">
    <property type="entry name" value="Tetracycline Repressor, domain 2"/>
    <property type="match status" value="1"/>
</dbReference>
<protein>
    <submittedName>
        <fullName evidence="7">TetR family transcriptional regulator</fullName>
    </submittedName>
</protein>
<feature type="region of interest" description="Disordered" evidence="5">
    <location>
        <begin position="206"/>
        <end position="236"/>
    </location>
</feature>
<organism evidence="7 8">
    <name type="scientific">Streptomyces tubbatahanensis</name>
    <dbReference type="NCBI Taxonomy" id="2923272"/>
    <lineage>
        <taxon>Bacteria</taxon>
        <taxon>Bacillati</taxon>
        <taxon>Actinomycetota</taxon>
        <taxon>Actinomycetes</taxon>
        <taxon>Kitasatosporales</taxon>
        <taxon>Streptomycetaceae</taxon>
        <taxon>Streptomyces</taxon>
    </lineage>
</organism>
<dbReference type="PANTHER" id="PTHR30055">
    <property type="entry name" value="HTH-TYPE TRANSCRIPTIONAL REGULATOR RUTR"/>
    <property type="match status" value="1"/>
</dbReference>
<dbReference type="SUPFAM" id="SSF46689">
    <property type="entry name" value="Homeodomain-like"/>
    <property type="match status" value="1"/>
</dbReference>
<evidence type="ECO:0000256" key="1">
    <source>
        <dbReference type="ARBA" id="ARBA00023015"/>
    </source>
</evidence>
<evidence type="ECO:0000256" key="3">
    <source>
        <dbReference type="ARBA" id="ARBA00023163"/>
    </source>
</evidence>
<dbReference type="Pfam" id="PF17918">
    <property type="entry name" value="TetR_C_15"/>
    <property type="match status" value="1"/>
</dbReference>
<dbReference type="InterPro" id="IPR041669">
    <property type="entry name" value="TetR_C_15"/>
</dbReference>
<dbReference type="InterPro" id="IPR050109">
    <property type="entry name" value="HTH-type_TetR-like_transc_reg"/>
</dbReference>